<dbReference type="PRINTS" id="PR00991">
    <property type="entry name" value="6PFRUCTKNASE"/>
</dbReference>
<dbReference type="PROSITE" id="PS00175">
    <property type="entry name" value="PG_MUTASE"/>
    <property type="match status" value="1"/>
</dbReference>
<name>A0A261Y624_9FUNG</name>
<dbReference type="EMBL" id="MVBO01000006">
    <property type="protein sequence ID" value="OZJ06100.1"/>
    <property type="molecule type" value="Genomic_DNA"/>
</dbReference>
<dbReference type="FunFam" id="3.40.50.300:FF:000644">
    <property type="entry name" value="GpmB, Fructose-2,6-bisphosphatase"/>
    <property type="match status" value="1"/>
</dbReference>
<comment type="caution">
    <text evidence="6">The sequence shown here is derived from an EMBL/GenBank/DDBJ whole genome shotgun (WGS) entry which is preliminary data.</text>
</comment>
<dbReference type="CDD" id="cd05246">
    <property type="entry name" value="dTDP_GD_SDR_e"/>
    <property type="match status" value="1"/>
</dbReference>
<evidence type="ECO:0000256" key="3">
    <source>
        <dbReference type="SAM" id="MobiDB-lite"/>
    </source>
</evidence>
<feature type="region of interest" description="Disordered" evidence="3">
    <location>
        <begin position="1"/>
        <end position="57"/>
    </location>
</feature>
<sequence length="1047" mass="119053">MPPKPHPITVHPTDCSVPESPTAYTPGGTYNPLTPKSRHVHRTSWSEPTATRRTSTSEAVANGITAISLVSDRIEGENHHKHSNSRKPGVQPIPRSVPSDGNSHARFESLFSSLPKKHAQLIQNDIPEFDLEDVGERIEELPADLTGIRNVMVTGGAGFIGSFLVRKLVVLYPELNIYVIDKLDYCGTYSNLRVLSNFHNFQFIKADITSPDFMFYLLQEKEIDVIFHLAAQTHVDNSFGDSFEFTRNNVMGTHVLLEAAKAHGIKRFVHVSTDEVYGEVVSRPDCPEDTILAPSNPYSATKAAAECLVMSYWKSFGLPILITRSNNVYGPYQYPEKICSKFICSLIRGGRCYVHGDGSNSRKYLYAGDVATALDVVLRKGTPGESYNIGSAFEISNLNLARRLIGHFVDQDGQPLEESDHLEFVRDRAFNDQRYAVDCSKIELLGWKPRMPFSEGLCKTSVVDWYKENAEEWWGDIANALVPHPLKALPFQHNVHSKKPEGLSEQDEYGDSKLVIIMVGLPARGKSYIVKKLRRYLNWLQYETKIFNVGNRRRSEAQRDTGKRTSHDAAFFDPQNAKSRGLRDLLAMESLEELIQWLRQGGRVAVHDATNSTIERRKLLYDRLKKEPDFRILYIESVCTDEAVLERNMRLKLSGPDYKDKDPEQSLKDFRQRVANYEKAYQPIGEYEEALDISYCKLVNVGKKIIAHNIAGYLAGQCVFYLMNFNLADRQIFLTRHGESQDNILGRIGGDAPLSTLGKKFAAALPKFVQTQRNAFLRERIQALHEEEFVLYGRELQARMKAALQQTADPEKLQHILDRLELYQSKEHSPFGTDEAHGNIVDSIESLKLDAGGENATPTRDSQEQIPGDAFSGSSSPPPSPGEDTSQFTIWTSMLKRTMETVDHFNPVDFDIKHIRYLNEIYAGVCEGLTYEEIQEKYPAEFTARQQDKLKYRYPGTGGESYMDVIHRVQPLIIELERMTNSCLIVTHRVVMRILLGYLLDWDRNQMPHMRVPMHTVYELRPKPYGTEVKKWSYLEETDEFILSEET</sequence>
<dbReference type="SUPFAM" id="SSF53254">
    <property type="entry name" value="Phosphoglycerate mutase-like"/>
    <property type="match status" value="1"/>
</dbReference>
<feature type="domain" description="6-phosphofructo-2-kinase" evidence="4">
    <location>
        <begin position="509"/>
        <end position="728"/>
    </location>
</feature>
<gene>
    <name evidence="6" type="ORF">BZG36_00966</name>
</gene>
<evidence type="ECO:0000256" key="2">
    <source>
        <dbReference type="ARBA" id="ARBA00022840"/>
    </source>
</evidence>
<organism evidence="6 7">
    <name type="scientific">Bifiguratus adelaidae</name>
    <dbReference type="NCBI Taxonomy" id="1938954"/>
    <lineage>
        <taxon>Eukaryota</taxon>
        <taxon>Fungi</taxon>
        <taxon>Fungi incertae sedis</taxon>
        <taxon>Mucoromycota</taxon>
        <taxon>Mucoromycotina</taxon>
        <taxon>Endogonomycetes</taxon>
        <taxon>Endogonales</taxon>
        <taxon>Endogonales incertae sedis</taxon>
        <taxon>Bifiguratus</taxon>
    </lineage>
</organism>
<dbReference type="Gene3D" id="3.40.50.300">
    <property type="entry name" value="P-loop containing nucleotide triphosphate hydrolases"/>
    <property type="match status" value="1"/>
</dbReference>
<dbReference type="GO" id="GO:0008460">
    <property type="term" value="F:dTDP-glucose 4,6-dehydratase activity"/>
    <property type="evidence" value="ECO:0007669"/>
    <property type="project" value="InterPro"/>
</dbReference>
<dbReference type="InterPro" id="IPR003094">
    <property type="entry name" value="6Pfruct_kin"/>
</dbReference>
<dbReference type="GO" id="GO:0005829">
    <property type="term" value="C:cytosol"/>
    <property type="evidence" value="ECO:0007669"/>
    <property type="project" value="TreeGrafter"/>
</dbReference>
<proteinExistence type="predicted"/>
<dbReference type="InterPro" id="IPR001345">
    <property type="entry name" value="PG/BPGM_mutase_AS"/>
</dbReference>
<dbReference type="PANTHER" id="PTHR10606">
    <property type="entry name" value="6-PHOSPHOFRUCTO-2-KINASE/FRUCTOSE-2,6-BISPHOSPHATASE"/>
    <property type="match status" value="1"/>
</dbReference>
<dbReference type="InterPro" id="IPR036291">
    <property type="entry name" value="NAD(P)-bd_dom_sf"/>
</dbReference>
<dbReference type="SMART" id="SM00855">
    <property type="entry name" value="PGAM"/>
    <property type="match status" value="1"/>
</dbReference>
<reference evidence="6 7" key="1">
    <citation type="journal article" date="2017" name="Mycologia">
        <title>Bifiguratus adelaidae, gen. et sp. nov., a new member of Mucoromycotina in endophytic and soil-dwelling habitats.</title>
        <authorList>
            <person name="Torres-Cruz T.J."/>
            <person name="Billingsley Tobias T.L."/>
            <person name="Almatruk M."/>
            <person name="Hesse C."/>
            <person name="Kuske C.R."/>
            <person name="Desiro A."/>
            <person name="Benucci G.M."/>
            <person name="Bonito G."/>
            <person name="Stajich J.E."/>
            <person name="Dunlap C."/>
            <person name="Arnold A.E."/>
            <person name="Porras-Alfaro A."/>
        </authorList>
    </citation>
    <scope>NUCLEOTIDE SEQUENCE [LARGE SCALE GENOMIC DNA]</scope>
    <source>
        <strain evidence="6 7">AZ0501</strain>
    </source>
</reference>
<dbReference type="GO" id="GO:0006000">
    <property type="term" value="P:fructose metabolic process"/>
    <property type="evidence" value="ECO:0007669"/>
    <property type="project" value="InterPro"/>
</dbReference>
<dbReference type="GO" id="GO:0009225">
    <property type="term" value="P:nucleotide-sugar metabolic process"/>
    <property type="evidence" value="ECO:0007669"/>
    <property type="project" value="InterPro"/>
</dbReference>
<dbReference type="InterPro" id="IPR013079">
    <property type="entry name" value="6Phosfructo_kin"/>
</dbReference>
<evidence type="ECO:0000259" key="4">
    <source>
        <dbReference type="Pfam" id="PF01591"/>
    </source>
</evidence>
<feature type="domain" description="NAD(P)-binding" evidence="5">
    <location>
        <begin position="152"/>
        <end position="458"/>
    </location>
</feature>
<dbReference type="GO" id="GO:0005524">
    <property type="term" value="F:ATP binding"/>
    <property type="evidence" value="ECO:0007669"/>
    <property type="project" value="UniProtKB-KW"/>
</dbReference>
<dbReference type="Gene3D" id="3.40.50.720">
    <property type="entry name" value="NAD(P)-binding Rossmann-like Domain"/>
    <property type="match status" value="1"/>
</dbReference>
<dbReference type="Pfam" id="PF16363">
    <property type="entry name" value="GDP_Man_Dehyd"/>
    <property type="match status" value="1"/>
</dbReference>
<dbReference type="FunFam" id="3.40.50.720:FF:000304">
    <property type="entry name" value="UDP-glucose 4,6-dehydratase"/>
    <property type="match status" value="1"/>
</dbReference>
<dbReference type="InterPro" id="IPR029033">
    <property type="entry name" value="His_PPase_superfam"/>
</dbReference>
<evidence type="ECO:0008006" key="8">
    <source>
        <dbReference type="Google" id="ProtNLM"/>
    </source>
</evidence>
<evidence type="ECO:0000313" key="7">
    <source>
        <dbReference type="Proteomes" id="UP000242875"/>
    </source>
</evidence>
<evidence type="ECO:0000256" key="1">
    <source>
        <dbReference type="ARBA" id="ARBA00022741"/>
    </source>
</evidence>
<evidence type="ECO:0000259" key="5">
    <source>
        <dbReference type="Pfam" id="PF16363"/>
    </source>
</evidence>
<dbReference type="Gene3D" id="3.40.50.1240">
    <property type="entry name" value="Phosphoglycerate mutase-like"/>
    <property type="match status" value="1"/>
</dbReference>
<accession>A0A261Y624</accession>
<dbReference type="InterPro" id="IPR016040">
    <property type="entry name" value="NAD(P)-bd_dom"/>
</dbReference>
<dbReference type="Pfam" id="PF01591">
    <property type="entry name" value="6PF2K"/>
    <property type="match status" value="1"/>
</dbReference>
<keyword evidence="1" id="KW-0547">Nucleotide-binding</keyword>
<dbReference type="InterPro" id="IPR005888">
    <property type="entry name" value="dTDP_Gluc_deHydtase"/>
</dbReference>
<keyword evidence="2" id="KW-0067">ATP-binding</keyword>
<dbReference type="PANTHER" id="PTHR10606:SF32">
    <property type="entry name" value="6-PHOSPHOFRUCTO-2-KINASE 1"/>
    <property type="match status" value="1"/>
</dbReference>
<dbReference type="GO" id="GO:0003873">
    <property type="term" value="F:6-phosphofructo-2-kinase activity"/>
    <property type="evidence" value="ECO:0007669"/>
    <property type="project" value="InterPro"/>
</dbReference>
<evidence type="ECO:0000313" key="6">
    <source>
        <dbReference type="EMBL" id="OZJ06100.1"/>
    </source>
</evidence>
<dbReference type="InterPro" id="IPR013078">
    <property type="entry name" value="His_Pase_superF_clade-1"/>
</dbReference>
<feature type="compositionally biased region" description="Polar residues" evidence="3">
    <location>
        <begin position="43"/>
        <end position="57"/>
    </location>
</feature>
<dbReference type="Pfam" id="PF00300">
    <property type="entry name" value="His_Phos_1"/>
    <property type="match status" value="1"/>
</dbReference>
<dbReference type="Proteomes" id="UP000242875">
    <property type="component" value="Unassembled WGS sequence"/>
</dbReference>
<feature type="region of interest" description="Disordered" evidence="3">
    <location>
        <begin position="72"/>
        <end position="104"/>
    </location>
</feature>
<dbReference type="InterPro" id="IPR027417">
    <property type="entry name" value="P-loop_NTPase"/>
</dbReference>
<dbReference type="AlphaFoldDB" id="A0A261Y624"/>
<dbReference type="CDD" id="cd07067">
    <property type="entry name" value="HP_PGM_like"/>
    <property type="match status" value="1"/>
</dbReference>
<protein>
    <recommendedName>
        <fullName evidence="8">6-phosphofructo-2-kinase domain-containing protein</fullName>
    </recommendedName>
</protein>
<dbReference type="SUPFAM" id="SSF51735">
    <property type="entry name" value="NAD(P)-binding Rossmann-fold domains"/>
    <property type="match status" value="1"/>
</dbReference>
<dbReference type="GO" id="GO:0006003">
    <property type="term" value="P:fructose 2,6-bisphosphate metabolic process"/>
    <property type="evidence" value="ECO:0007669"/>
    <property type="project" value="InterPro"/>
</dbReference>
<dbReference type="OrthoDB" id="331544at2759"/>
<keyword evidence="7" id="KW-1185">Reference proteome</keyword>
<dbReference type="SUPFAM" id="SSF52540">
    <property type="entry name" value="P-loop containing nucleoside triphosphate hydrolases"/>
    <property type="match status" value="1"/>
</dbReference>
<feature type="region of interest" description="Disordered" evidence="3">
    <location>
        <begin position="851"/>
        <end position="886"/>
    </location>
</feature>
<dbReference type="Gene3D" id="3.90.25.10">
    <property type="entry name" value="UDP-galactose 4-epimerase, domain 1"/>
    <property type="match status" value="1"/>
</dbReference>